<evidence type="ECO:0008006" key="4">
    <source>
        <dbReference type="Google" id="ProtNLM"/>
    </source>
</evidence>
<feature type="chain" id="PRO_5016130097" description="Beta/gamma crystallin 'Greek key' domain-containing protein" evidence="1">
    <location>
        <begin position="31"/>
        <end position="171"/>
    </location>
</feature>
<proteinExistence type="predicted"/>
<comment type="caution">
    <text evidence="2">The sequence shown here is derived from an EMBL/GenBank/DDBJ whole genome shotgun (WGS) entry which is preliminary data.</text>
</comment>
<dbReference type="EMBL" id="QFPX01000037">
    <property type="protein sequence ID" value="PZQ50562.1"/>
    <property type="molecule type" value="Genomic_DNA"/>
</dbReference>
<evidence type="ECO:0000256" key="1">
    <source>
        <dbReference type="SAM" id="SignalP"/>
    </source>
</evidence>
<evidence type="ECO:0000313" key="3">
    <source>
        <dbReference type="Proteomes" id="UP000249082"/>
    </source>
</evidence>
<keyword evidence="1" id="KW-0732">Signal</keyword>
<organism evidence="2 3">
    <name type="scientific">Novosphingobium pentaromativorans</name>
    <dbReference type="NCBI Taxonomy" id="205844"/>
    <lineage>
        <taxon>Bacteria</taxon>
        <taxon>Pseudomonadati</taxon>
        <taxon>Pseudomonadota</taxon>
        <taxon>Alphaproteobacteria</taxon>
        <taxon>Sphingomonadales</taxon>
        <taxon>Sphingomonadaceae</taxon>
        <taxon>Novosphingobium</taxon>
    </lineage>
</organism>
<protein>
    <recommendedName>
        <fullName evidence="4">Beta/gamma crystallin 'Greek key' domain-containing protein</fullName>
    </recommendedName>
</protein>
<dbReference type="Proteomes" id="UP000249082">
    <property type="component" value="Unassembled WGS sequence"/>
</dbReference>
<sequence length="171" mass="19133">MQSDRRIIHARKSIFAAIAALVVFSVPAAAQYNNGGYGNRGNDNDYGRGEGFYREQRDRTVYYQYDRNRYCGVQNEEQMKMLGGFKQVNVVNRLRLQGRNTGACQWPNGFYRRDNGPAVYMLEGYGSGQDGGRICAIGSPQQLRQLGGNKNVKVIPGNSNLEAGRGRIRPC</sequence>
<reference evidence="2 3" key="1">
    <citation type="submission" date="2017-08" db="EMBL/GenBank/DDBJ databases">
        <title>Infants hospitalized years apart are colonized by the same room-sourced microbial strains.</title>
        <authorList>
            <person name="Brooks B."/>
            <person name="Olm M.R."/>
            <person name="Firek B.A."/>
            <person name="Baker R."/>
            <person name="Thomas B.C."/>
            <person name="Morowitz M.J."/>
            <person name="Banfield J.F."/>
        </authorList>
    </citation>
    <scope>NUCLEOTIDE SEQUENCE [LARGE SCALE GENOMIC DNA]</scope>
    <source>
        <strain evidence="2">S2_005_002_R2_33</strain>
    </source>
</reference>
<dbReference type="AlphaFoldDB" id="A0A2W5NAT9"/>
<name>A0A2W5NAT9_9SPHN</name>
<accession>A0A2W5NAT9</accession>
<evidence type="ECO:0000313" key="2">
    <source>
        <dbReference type="EMBL" id="PZQ50562.1"/>
    </source>
</evidence>
<feature type="signal peptide" evidence="1">
    <location>
        <begin position="1"/>
        <end position="30"/>
    </location>
</feature>
<gene>
    <name evidence="2" type="ORF">DI555_22815</name>
</gene>